<evidence type="ECO:0000313" key="3">
    <source>
        <dbReference type="EMBL" id="NBG89442.1"/>
    </source>
</evidence>
<dbReference type="RefSeq" id="WP_160723124.1">
    <property type="nucleotide sequence ID" value="NZ_SUMG01000025.1"/>
</dbReference>
<dbReference type="InterPro" id="IPR032466">
    <property type="entry name" value="Metal_Hydrolase"/>
</dbReference>
<dbReference type="Pfam" id="PF01979">
    <property type="entry name" value="Amidohydro_1"/>
    <property type="match status" value="1"/>
</dbReference>
<comment type="caution">
    <text evidence="3">The sequence shown here is derived from an EMBL/GenBank/DDBJ whole genome shotgun (WGS) entry which is preliminary data.</text>
</comment>
<sequence length="473" mass="53243">MKIDCIVKAPHIYTMKGEGVGYVYDEAIAIDRGKIIEINKQEEIEKLYSAEEVIDLQHHAVFPGFIDGHMHTALAILRGLAQDTQNWMMFGLQPFVQHTRKEDYLLGSKLGIMEGIKNGTTTIGDYGDPMEDVCDFVDRIGVRGNLTQTIREAKNKVYQPGELYEYDRERGEQSLKRNIALYDRWHRKKDGRIRVLFGPQGPDFVSEELLLQVQKEAKTRETKVHLHTQQGSRETEQMIKRYGKRTIPWLQEREYLDETLLAVHLTDATEEEAKIVAKSGASMVLCPGSIGIIDGIVPPSLVFQGAGGSVALGSDQAPGNNCHNIINEMKLVTLFNKIKYENPEVMPAWKALRMATIEGAKAVGVDDIVGSLESGKRGDLIAIDLGKTSMQPLFTHPMRNIVPNLVYSAGGEEVALSMVEGEVIYREGEFTKIKEKDELKNLEKQVQRIGKDAEEDFKAFSHIHRKFMEEGKL</sequence>
<proteinExistence type="predicted"/>
<gene>
    <name evidence="3" type="ORF">ISALK_13175</name>
</gene>
<dbReference type="PANTHER" id="PTHR43794:SF11">
    <property type="entry name" value="AMIDOHYDROLASE-RELATED DOMAIN-CONTAINING PROTEIN"/>
    <property type="match status" value="1"/>
</dbReference>
<dbReference type="InterPro" id="IPR011059">
    <property type="entry name" value="Metal-dep_hydrolase_composite"/>
</dbReference>
<dbReference type="Gene3D" id="3.20.20.140">
    <property type="entry name" value="Metal-dependent hydrolases"/>
    <property type="match status" value="1"/>
</dbReference>
<dbReference type="Gene3D" id="2.30.40.10">
    <property type="entry name" value="Urease, subunit C, domain 1"/>
    <property type="match status" value="1"/>
</dbReference>
<feature type="domain" description="Amidohydrolase-related" evidence="2">
    <location>
        <begin position="61"/>
        <end position="423"/>
    </location>
</feature>
<reference evidence="3 4" key="1">
    <citation type="submission" date="2019-04" db="EMBL/GenBank/DDBJ databases">
        <title>Isachenkonia alkalipeptolytica gen. nov. sp. nov. a new anaerobic, alkiliphilic organothrophic bacterium capable to reduce synthesized ferrihydrite isolated from a soda lake.</title>
        <authorList>
            <person name="Toshchakov S.V."/>
            <person name="Zavarzina D.G."/>
            <person name="Zhilina T.N."/>
            <person name="Kostrikina N.A."/>
            <person name="Kublanov I.V."/>
        </authorList>
    </citation>
    <scope>NUCLEOTIDE SEQUENCE [LARGE SCALE GENOMIC DNA]</scope>
    <source>
        <strain evidence="3 4">Z-1701</strain>
    </source>
</reference>
<dbReference type="SUPFAM" id="SSF51338">
    <property type="entry name" value="Composite domain of metallo-dependent hydrolases"/>
    <property type="match status" value="1"/>
</dbReference>
<dbReference type="GO" id="GO:0016810">
    <property type="term" value="F:hydrolase activity, acting on carbon-nitrogen (but not peptide) bonds"/>
    <property type="evidence" value="ECO:0007669"/>
    <property type="project" value="InterPro"/>
</dbReference>
<dbReference type="InterPro" id="IPR006680">
    <property type="entry name" value="Amidohydro-rel"/>
</dbReference>
<evidence type="ECO:0000313" key="4">
    <source>
        <dbReference type="Proteomes" id="UP000449710"/>
    </source>
</evidence>
<organism evidence="3 4">
    <name type="scientific">Isachenkonia alkalipeptolytica</name>
    <dbReference type="NCBI Taxonomy" id="2565777"/>
    <lineage>
        <taxon>Bacteria</taxon>
        <taxon>Bacillati</taxon>
        <taxon>Bacillota</taxon>
        <taxon>Clostridia</taxon>
        <taxon>Eubacteriales</taxon>
        <taxon>Clostridiaceae</taxon>
        <taxon>Isachenkonia</taxon>
    </lineage>
</organism>
<dbReference type="AlphaFoldDB" id="A0AA44BEX1"/>
<dbReference type="PANTHER" id="PTHR43794">
    <property type="entry name" value="AMINOHYDROLASE SSNA-RELATED"/>
    <property type="match status" value="1"/>
</dbReference>
<keyword evidence="1" id="KW-0378">Hydrolase</keyword>
<protein>
    <submittedName>
        <fullName evidence="3">Amidohydrolase</fullName>
    </submittedName>
</protein>
<evidence type="ECO:0000259" key="2">
    <source>
        <dbReference type="Pfam" id="PF01979"/>
    </source>
</evidence>
<accession>A0AA44BEX1</accession>
<evidence type="ECO:0000256" key="1">
    <source>
        <dbReference type="ARBA" id="ARBA00022801"/>
    </source>
</evidence>
<dbReference type="Proteomes" id="UP000449710">
    <property type="component" value="Unassembled WGS sequence"/>
</dbReference>
<keyword evidence="4" id="KW-1185">Reference proteome</keyword>
<dbReference type="InterPro" id="IPR050287">
    <property type="entry name" value="MTA/SAH_deaminase"/>
</dbReference>
<dbReference type="SUPFAM" id="SSF51556">
    <property type="entry name" value="Metallo-dependent hydrolases"/>
    <property type="match status" value="1"/>
</dbReference>
<name>A0AA44BEX1_9CLOT</name>
<dbReference type="EMBL" id="SUMG01000025">
    <property type="protein sequence ID" value="NBG89442.1"/>
    <property type="molecule type" value="Genomic_DNA"/>
</dbReference>